<organism evidence="8 9">
    <name type="scientific">Phaeobacter inhibens</name>
    <dbReference type="NCBI Taxonomy" id="221822"/>
    <lineage>
        <taxon>Bacteria</taxon>
        <taxon>Pseudomonadati</taxon>
        <taxon>Pseudomonadota</taxon>
        <taxon>Alphaproteobacteria</taxon>
        <taxon>Rhodobacterales</taxon>
        <taxon>Roseobacteraceae</taxon>
        <taxon>Phaeobacter</taxon>
    </lineage>
</organism>
<dbReference type="Pfam" id="PF01804">
    <property type="entry name" value="Penicil_amidase"/>
    <property type="match status" value="1"/>
</dbReference>
<feature type="binding site" evidence="5">
    <location>
        <position position="198"/>
    </location>
    <ligand>
        <name>Ca(2+)</name>
        <dbReference type="ChEBI" id="CHEBI:29108"/>
    </ligand>
</feature>
<dbReference type="PIRSF" id="PIRSF001227">
    <property type="entry name" value="Pen_acylase"/>
    <property type="match status" value="1"/>
</dbReference>
<evidence type="ECO:0000256" key="2">
    <source>
        <dbReference type="ARBA" id="ARBA00022801"/>
    </source>
</evidence>
<evidence type="ECO:0000256" key="1">
    <source>
        <dbReference type="ARBA" id="ARBA00006586"/>
    </source>
</evidence>
<name>A0A2I7K8J8_9RHOB</name>
<protein>
    <submittedName>
        <fullName evidence="8">Acyl-homoserine lactone acylase QuiP</fullName>
        <ecNumber evidence="8">3.5.1.97</ecNumber>
    </submittedName>
</protein>
<keyword evidence="3" id="KW-0865">Zymogen</keyword>
<feature type="active site" description="Nucleophile" evidence="4">
    <location>
        <position position="267"/>
    </location>
</feature>
<evidence type="ECO:0000256" key="6">
    <source>
        <dbReference type="SAM" id="MobiDB-lite"/>
    </source>
</evidence>
<dbReference type="CDD" id="cd03747">
    <property type="entry name" value="Ntn_PGA_like"/>
    <property type="match status" value="1"/>
</dbReference>
<dbReference type="Gene3D" id="1.10.439.10">
    <property type="entry name" value="Penicillin Amidohydrolase, domain 1"/>
    <property type="match status" value="1"/>
</dbReference>
<evidence type="ECO:0000256" key="7">
    <source>
        <dbReference type="SAM" id="Phobius"/>
    </source>
</evidence>
<dbReference type="EC" id="3.5.1.97" evidence="8"/>
<sequence length="829" mass="91077">MGLLFRWLLRLAAALILLLVMGLGLVYFLAAQSLPDYNKEITLPGLLAPVEIVRDNANVPHIFGSYGASDEDVYFGLGYAHAQDRLWQMTTLRRTAMGRLSEIFGSRTVQVDTLIRRLDVYRLAQQSVAAQTPETMTALRAYSAGVNARLQEINEDALGRGAPEMFLFNVPMAPWQPADSIAVMKLMGLKLSGHMQEEILRARTSLALPDPERLKDILPDAPGNGVAALPEYAALLPDLPRHASASTDISQTLPFMPIAPRGLAGASNAWAAAPSRSAAGGTLLANDPHLELTAPGVWYLARLELGTGGVIGATIPGIPAVISGRSDLLGWGVTSSYMDDQDLFIEQLNPDNAEEYKTADGYKRFTSRPSIINIKDETPVTLTLRWTDNGPVLPRSLFNLAAITPPGHVVSLGWTGLSGEDTSISAALELMRANSVAQAIEISEGYIAPSQNLTLADRTTVALKTVGAIPQRDARHQSQGRMPSQGWRRENQWQGRAPYAANPEFVSPIGGILGNTNNKLLQRPFPNHVSYTWGDTQRINRWKKLMQDRQVHTRDSFIEAQLDTVSYTARTMLPLIGADLWFTGEAAPEGTRERQRQIALSLLSEWNGEMNEHLPEPLIYAAWVRALQKRLISDDLGPLAAEFTQVDPLFLERVFRDVEGASVWCDIRQSAPTETCSELARLALDDALIWIEETYGNALESLRWGDAHQATQNHEVLGDVPLLRVFVNIRQSTSGGDNTLQRGRTSGAGEHPFRNVHAAGYRGVYDFADPDSSVFIIATGQSGHFLSRYYDDMSQLWRRGEYIPMSLDEDLARAASVGVTRLVPATATE</sequence>
<dbReference type="PANTHER" id="PTHR34218:SF4">
    <property type="entry name" value="ACYL-HOMOSERINE LACTONE ACYLASE QUIP"/>
    <property type="match status" value="1"/>
</dbReference>
<comment type="similarity">
    <text evidence="1">Belongs to the peptidase S45 family.</text>
</comment>
<feature type="region of interest" description="Disordered" evidence="6">
    <location>
        <begin position="471"/>
        <end position="490"/>
    </location>
</feature>
<feature type="transmembrane region" description="Helical" evidence="7">
    <location>
        <begin position="7"/>
        <end position="30"/>
    </location>
</feature>
<dbReference type="Gene3D" id="1.10.1400.10">
    <property type="match status" value="1"/>
</dbReference>
<dbReference type="RefSeq" id="WP_102883418.1">
    <property type="nucleotide sequence ID" value="NZ_CP010725.1"/>
</dbReference>
<dbReference type="GO" id="GO:0017000">
    <property type="term" value="P:antibiotic biosynthetic process"/>
    <property type="evidence" value="ECO:0007669"/>
    <property type="project" value="InterPro"/>
</dbReference>
<dbReference type="EMBL" id="CP010725">
    <property type="protein sequence ID" value="AUQ98931.1"/>
    <property type="molecule type" value="Genomic_DNA"/>
</dbReference>
<dbReference type="InterPro" id="IPR043146">
    <property type="entry name" value="Penicillin_amidase_N_B-knob"/>
</dbReference>
<accession>A0A2I7K8J8</accession>
<evidence type="ECO:0000313" key="8">
    <source>
        <dbReference type="EMBL" id="AUQ98931.1"/>
    </source>
</evidence>
<dbReference type="InterPro" id="IPR014395">
    <property type="entry name" value="Pen/GL7ACA/AHL_acylase"/>
</dbReference>
<gene>
    <name evidence="8" type="primary">quiP</name>
    <name evidence="8" type="ORF">PhaeoP88_01554</name>
</gene>
<keyword evidence="7" id="KW-1133">Transmembrane helix</keyword>
<feature type="binding site" evidence="5">
    <location>
        <position position="339"/>
    </location>
    <ligand>
        <name>Ca(2+)</name>
        <dbReference type="ChEBI" id="CHEBI:29108"/>
    </ligand>
</feature>
<dbReference type="InterPro" id="IPR043147">
    <property type="entry name" value="Penicillin_amidase_A-knob"/>
</dbReference>
<dbReference type="InterPro" id="IPR029055">
    <property type="entry name" value="Ntn_hydrolases_N"/>
</dbReference>
<dbReference type="InterPro" id="IPR002692">
    <property type="entry name" value="S45"/>
</dbReference>
<keyword evidence="7" id="KW-0812">Transmembrane</keyword>
<keyword evidence="7" id="KW-0472">Membrane</keyword>
<dbReference type="SUPFAM" id="SSF56235">
    <property type="entry name" value="N-terminal nucleophile aminohydrolases (Ntn hydrolases)"/>
    <property type="match status" value="1"/>
</dbReference>
<proteinExistence type="inferred from homology"/>
<dbReference type="InterPro" id="IPR023343">
    <property type="entry name" value="Penicillin_amidase_dom1"/>
</dbReference>
<evidence type="ECO:0000313" key="9">
    <source>
        <dbReference type="Proteomes" id="UP000236447"/>
    </source>
</evidence>
<dbReference type="Gene3D" id="2.30.120.10">
    <property type="match status" value="1"/>
</dbReference>
<evidence type="ECO:0000256" key="4">
    <source>
        <dbReference type="PIRSR" id="PIRSR001227-1"/>
    </source>
</evidence>
<keyword evidence="2 8" id="KW-0378">Hydrolase</keyword>
<keyword evidence="5" id="KW-0479">Metal-binding</keyword>
<evidence type="ECO:0000256" key="5">
    <source>
        <dbReference type="PIRSR" id="PIRSR001227-2"/>
    </source>
</evidence>
<reference evidence="8 9" key="1">
    <citation type="journal article" date="2017" name="Front. Microbiol.">
        <title>Phaeobacter piscinae sp. nov., a species of the Roseobacter group and potential aquaculture probiont.</title>
        <authorList>
            <person name="Sonnenschein E.C."/>
            <person name="Phippen C.B.W."/>
            <person name="Nielsen K.F."/>
            <person name="Mateiu R.V."/>
            <person name="Melchiorsen J."/>
            <person name="Gram L."/>
            <person name="Overmann J."/>
            <person name="Freese H.M."/>
        </authorList>
    </citation>
    <scope>NUCLEOTIDE SEQUENCE [LARGE SCALE GENOMIC DNA]</scope>
    <source>
        <strain evidence="8 9">P88</strain>
    </source>
</reference>
<dbReference type="PANTHER" id="PTHR34218">
    <property type="entry name" value="PEPTIDASE S45 PENICILLIN AMIDASE"/>
    <property type="match status" value="1"/>
</dbReference>
<dbReference type="AlphaFoldDB" id="A0A2I7K8J8"/>
<comment type="cofactor">
    <cofactor evidence="5">
        <name>Ca(2+)</name>
        <dbReference type="ChEBI" id="CHEBI:29108"/>
    </cofactor>
    <text evidence="5">Binds 1 Ca(2+) ion per dimer.</text>
</comment>
<dbReference type="Proteomes" id="UP000236447">
    <property type="component" value="Chromosome"/>
</dbReference>
<dbReference type="GO" id="GO:0016811">
    <property type="term" value="F:hydrolase activity, acting on carbon-nitrogen (but not peptide) bonds, in linear amides"/>
    <property type="evidence" value="ECO:0007669"/>
    <property type="project" value="InterPro"/>
</dbReference>
<reference evidence="8 9" key="2">
    <citation type="journal article" date="2017" name="Genome Biol. Evol.">
        <title>Trajectories and Drivers of Genome Evolution in Surface-Associated Marine Phaeobacter.</title>
        <authorList>
            <person name="Freese H.M."/>
            <person name="Sikorski J."/>
            <person name="Bunk B."/>
            <person name="Scheuner C."/>
            <person name="Meier-Kolthoff J.P."/>
            <person name="Sproer C."/>
            <person name="Gram L."/>
            <person name="Overmann J."/>
        </authorList>
    </citation>
    <scope>NUCLEOTIDE SEQUENCE [LARGE SCALE GENOMIC DNA]</scope>
    <source>
        <strain evidence="8 9">P88</strain>
    </source>
</reference>
<evidence type="ECO:0000256" key="3">
    <source>
        <dbReference type="ARBA" id="ARBA00023145"/>
    </source>
</evidence>
<dbReference type="Gene3D" id="3.60.20.10">
    <property type="entry name" value="Glutamine Phosphoribosylpyrophosphate, subunit 1, domain 1"/>
    <property type="match status" value="1"/>
</dbReference>
<keyword evidence="5" id="KW-0106">Calcium</keyword>
<feature type="binding site" evidence="5">
    <location>
        <position position="342"/>
    </location>
    <ligand>
        <name>Ca(2+)</name>
        <dbReference type="ChEBI" id="CHEBI:29108"/>
    </ligand>
</feature>
<dbReference type="GO" id="GO:0046872">
    <property type="term" value="F:metal ion binding"/>
    <property type="evidence" value="ECO:0007669"/>
    <property type="project" value="UniProtKB-KW"/>
</dbReference>